<proteinExistence type="inferred from homology"/>
<dbReference type="RefSeq" id="WP_123126015.1">
    <property type="nucleotide sequence ID" value="NZ_RJJD01000003.1"/>
</dbReference>
<dbReference type="OrthoDB" id="9768177at2"/>
<dbReference type="InterPro" id="IPR008969">
    <property type="entry name" value="CarboxyPept-like_regulatory"/>
</dbReference>
<feature type="domain" description="TonB-dependent receptor-like beta-barrel" evidence="10">
    <location>
        <begin position="418"/>
        <end position="991"/>
    </location>
</feature>
<dbReference type="SUPFAM" id="SSF49464">
    <property type="entry name" value="Carboxypeptidase regulatory domain-like"/>
    <property type="match status" value="1"/>
</dbReference>
<dbReference type="Gene3D" id="2.170.130.10">
    <property type="entry name" value="TonB-dependent receptor, plug domain"/>
    <property type="match status" value="1"/>
</dbReference>
<keyword evidence="5 9" id="KW-0798">TonB box</keyword>
<dbReference type="Pfam" id="PF13715">
    <property type="entry name" value="CarbopepD_reg_2"/>
    <property type="match status" value="1"/>
</dbReference>
<dbReference type="InterPro" id="IPR036942">
    <property type="entry name" value="Beta-barrel_TonB_sf"/>
</dbReference>
<evidence type="ECO:0000256" key="8">
    <source>
        <dbReference type="PROSITE-ProRule" id="PRU01360"/>
    </source>
</evidence>
<dbReference type="Proteomes" id="UP000272117">
    <property type="component" value="Unassembled WGS sequence"/>
</dbReference>
<organism evidence="12 13">
    <name type="scientific">Rufibacter latericius</name>
    <dbReference type="NCBI Taxonomy" id="2487040"/>
    <lineage>
        <taxon>Bacteria</taxon>
        <taxon>Pseudomonadati</taxon>
        <taxon>Bacteroidota</taxon>
        <taxon>Cytophagia</taxon>
        <taxon>Cytophagales</taxon>
        <taxon>Hymenobacteraceae</taxon>
        <taxon>Rufibacter</taxon>
    </lineage>
</organism>
<dbReference type="InterPro" id="IPR023996">
    <property type="entry name" value="TonB-dep_OMP_SusC/RagA"/>
</dbReference>
<sequence length="1033" mass="112034">MTNLLPEKKLAPQGWLSFWQLRKGSSFLLLLLAFLSLGIGHASAQQRTISGTVTGDGTSPLIGVSVVLKGTTTATATDVNGAYSIPVTGSAGTLVFSYIGYITQEVPVGAQSTLNVNLLTDAKALEEVVVVGYGTQNKRDLTGSVASIDEKDFNAGPVTSPLQQIAGRAAGVNINQVGSEPGQNPNIRIRGITSLIGGNDPLVVVDGIQGDLGLLNQIPPSEISSIEILKDASATAIYGSRGAAGVVLVTTKKGRAGETSVEYSGVGSMDVIAKKYDMLNGSEYRAAAEARGINFNDYGGNTNWFDEITRRGYTQTHNVAVAGGSETFTYRTSLTGILQQGIIKNSSYDNYIGRFQGSQKALKDKLNLDFNLNASVRNNEYNNGSRIGEATNRRPTDPIYTDEPLYKDTGPYFLDPQSFGYLNPVARTNEIVDGDRTNNLFGSLRAEYRIIGGLSAGVFGSWRRTDRLYEGYTSARTTVEGARNLGEVPANLTGEERDAFLNNLPDGIATKTTNNSDEKLFNAFVNYKTDFGDNHLDFIGVYEYQKQIYDGYSATARGFLIDNENNLSSLASADPNLFQQGNITSFKNDRTLASFLGRANYSFKDRYIFSGSFRRDGSSVFGENNKWANFFAFSGAWRISDEAFMRDLTVINDLKLRVGYGETGNQQGLGPLNSVRLANNAGTAFFGGTLIPNFAITQNENADLRWEVKKMYNAGIDFGFFGGSRLSGSLDFYYGRTSDLLFDYAVPQPPYPFGSIKANIGEILNKGAELGLSYALIDKEDFSLNLAGNLTTNRTEVKELSGTLNGIPLTTNFVVWGSGGTTGVGSTNNAISHLIIGQQLGTFYLFKHAGIDENGNQIIDDLNGDGVISDGNRENPDRYIAGQALPKFTWAFTPSARYKNFDMNLVFRGAHGHKIFNARKATLSTLSQLGQVNVLQSSLDLGLQNLTYATDLWLEDGDFARLENLTVGYNFNKAKMGAIKNLRLSFTANNLFVITDYTGIDPEVSSTGGSGFGIDYGIYPRTRNFAVGINATF</sequence>
<keyword evidence="6 8" id="KW-0472">Membrane</keyword>
<evidence type="ECO:0000256" key="9">
    <source>
        <dbReference type="RuleBase" id="RU003357"/>
    </source>
</evidence>
<dbReference type="Pfam" id="PF07715">
    <property type="entry name" value="Plug"/>
    <property type="match status" value="1"/>
</dbReference>
<name>A0A3M9MUV5_9BACT</name>
<evidence type="ECO:0000256" key="5">
    <source>
        <dbReference type="ARBA" id="ARBA00023077"/>
    </source>
</evidence>
<accession>A0A3M9MUV5</accession>
<keyword evidence="13" id="KW-1185">Reference proteome</keyword>
<dbReference type="NCBIfam" id="TIGR04057">
    <property type="entry name" value="SusC_RagA_signa"/>
    <property type="match status" value="1"/>
</dbReference>
<dbReference type="Pfam" id="PF00593">
    <property type="entry name" value="TonB_dep_Rec_b-barrel"/>
    <property type="match status" value="1"/>
</dbReference>
<dbReference type="InterPro" id="IPR037066">
    <property type="entry name" value="Plug_dom_sf"/>
</dbReference>
<feature type="domain" description="TonB-dependent receptor plug" evidence="11">
    <location>
        <begin position="138"/>
        <end position="246"/>
    </location>
</feature>
<dbReference type="EMBL" id="RJJD01000003">
    <property type="protein sequence ID" value="RNI28957.1"/>
    <property type="molecule type" value="Genomic_DNA"/>
</dbReference>
<keyword evidence="4 8" id="KW-0812">Transmembrane</keyword>
<dbReference type="Gene3D" id="2.60.40.1120">
    <property type="entry name" value="Carboxypeptidase-like, regulatory domain"/>
    <property type="match status" value="1"/>
</dbReference>
<dbReference type="InterPro" id="IPR023997">
    <property type="entry name" value="TonB-dep_OMP_SusC/RagA_CS"/>
</dbReference>
<evidence type="ECO:0000259" key="11">
    <source>
        <dbReference type="Pfam" id="PF07715"/>
    </source>
</evidence>
<comment type="caution">
    <text evidence="12">The sequence shown here is derived from an EMBL/GenBank/DDBJ whole genome shotgun (WGS) entry which is preliminary data.</text>
</comment>
<gene>
    <name evidence="12" type="ORF">EFB08_05855</name>
</gene>
<dbReference type="SUPFAM" id="SSF56935">
    <property type="entry name" value="Porins"/>
    <property type="match status" value="1"/>
</dbReference>
<dbReference type="Gene3D" id="2.40.170.20">
    <property type="entry name" value="TonB-dependent receptor, beta-barrel domain"/>
    <property type="match status" value="1"/>
</dbReference>
<dbReference type="GO" id="GO:0009279">
    <property type="term" value="C:cell outer membrane"/>
    <property type="evidence" value="ECO:0007669"/>
    <property type="project" value="UniProtKB-SubCell"/>
</dbReference>
<evidence type="ECO:0000256" key="7">
    <source>
        <dbReference type="ARBA" id="ARBA00023237"/>
    </source>
</evidence>
<keyword evidence="7 8" id="KW-0998">Cell outer membrane</keyword>
<dbReference type="InterPro" id="IPR012910">
    <property type="entry name" value="Plug_dom"/>
</dbReference>
<evidence type="ECO:0000256" key="6">
    <source>
        <dbReference type="ARBA" id="ARBA00023136"/>
    </source>
</evidence>
<keyword evidence="12" id="KW-0675">Receptor</keyword>
<comment type="subcellular location">
    <subcellularLocation>
        <location evidence="1 8">Cell outer membrane</location>
        <topology evidence="1 8">Multi-pass membrane protein</topology>
    </subcellularLocation>
</comment>
<evidence type="ECO:0000313" key="13">
    <source>
        <dbReference type="Proteomes" id="UP000272117"/>
    </source>
</evidence>
<evidence type="ECO:0000313" key="12">
    <source>
        <dbReference type="EMBL" id="RNI28957.1"/>
    </source>
</evidence>
<dbReference type="AlphaFoldDB" id="A0A3M9MUV5"/>
<evidence type="ECO:0000256" key="3">
    <source>
        <dbReference type="ARBA" id="ARBA00022452"/>
    </source>
</evidence>
<keyword evidence="2 8" id="KW-0813">Transport</keyword>
<protein>
    <submittedName>
        <fullName evidence="12">TonB-dependent receptor</fullName>
    </submittedName>
</protein>
<evidence type="ECO:0000256" key="4">
    <source>
        <dbReference type="ARBA" id="ARBA00022692"/>
    </source>
</evidence>
<evidence type="ECO:0000259" key="10">
    <source>
        <dbReference type="Pfam" id="PF00593"/>
    </source>
</evidence>
<dbReference type="InterPro" id="IPR039426">
    <property type="entry name" value="TonB-dep_rcpt-like"/>
</dbReference>
<keyword evidence="3 8" id="KW-1134">Transmembrane beta strand</keyword>
<evidence type="ECO:0000256" key="1">
    <source>
        <dbReference type="ARBA" id="ARBA00004571"/>
    </source>
</evidence>
<dbReference type="InterPro" id="IPR000531">
    <property type="entry name" value="Beta-barrel_TonB"/>
</dbReference>
<dbReference type="NCBIfam" id="TIGR04056">
    <property type="entry name" value="OMP_RagA_SusC"/>
    <property type="match status" value="1"/>
</dbReference>
<reference evidence="12 13" key="1">
    <citation type="submission" date="2018-11" db="EMBL/GenBank/DDBJ databases">
        <title>Rufibacter latericius sp. nov., isolated from water in Baiyang Lake.</title>
        <authorList>
            <person name="Yang Y."/>
        </authorList>
    </citation>
    <scope>NUCLEOTIDE SEQUENCE [LARGE SCALE GENOMIC DNA]</scope>
    <source>
        <strain evidence="12 13">R-22-1c-1</strain>
    </source>
</reference>
<comment type="similarity">
    <text evidence="8 9">Belongs to the TonB-dependent receptor family.</text>
</comment>
<dbReference type="PROSITE" id="PS52016">
    <property type="entry name" value="TONB_DEPENDENT_REC_3"/>
    <property type="match status" value="1"/>
</dbReference>
<evidence type="ECO:0000256" key="2">
    <source>
        <dbReference type="ARBA" id="ARBA00022448"/>
    </source>
</evidence>